<dbReference type="GO" id="GO:0016787">
    <property type="term" value="F:hydrolase activity"/>
    <property type="evidence" value="ECO:0007669"/>
    <property type="project" value="UniProtKB-KW"/>
</dbReference>
<dbReference type="AlphaFoldDB" id="A0A1I0RQX1"/>
<dbReference type="Proteomes" id="UP000199310">
    <property type="component" value="Unassembled WGS sequence"/>
</dbReference>
<dbReference type="InterPro" id="IPR023214">
    <property type="entry name" value="HAD_sf"/>
</dbReference>
<dbReference type="Pfam" id="PF12710">
    <property type="entry name" value="HAD"/>
    <property type="match status" value="1"/>
</dbReference>
<evidence type="ECO:0000313" key="1">
    <source>
        <dbReference type="EMBL" id="SEW43712.1"/>
    </source>
</evidence>
<name>A0A1I0RQX1_9BACT</name>
<proteinExistence type="predicted"/>
<dbReference type="SUPFAM" id="SSF56784">
    <property type="entry name" value="HAD-like"/>
    <property type="match status" value="1"/>
</dbReference>
<sequence length="337" mass="37945">MVTNICMLMKISHIGRGIKKGWLLSVTLFFSLHAAAQEDPLPSWNDGAVKQSILSFVKTVTTEGTNQFVPIEDRIATFDNDGTLWAEKPIIQGLFAVFRVHRMVAANPALKNKEPFKAVLENDKAWFGKAGEKGLIELVDVTHTGLTEAEFAAEAKLFFETVKHPSLGVPLANVLYQPQLELLAYLRMNGFKTFICSGGTIELMRAISRPYYGIPPEQVIGTQFKYRYVDSAGVNDIYRMSGIITLNDKQEKPVNIQYHIGKRPILACGNEGGEGDVYMLRFSQGSTYPSLQLLVNHDDAKREFQYEEKSNKSLNMAAQYHWQVISIKNDWKTVFNK</sequence>
<reference evidence="2" key="1">
    <citation type="submission" date="2016-10" db="EMBL/GenBank/DDBJ databases">
        <authorList>
            <person name="Varghese N."/>
            <person name="Submissions S."/>
        </authorList>
    </citation>
    <scope>NUCLEOTIDE SEQUENCE [LARGE SCALE GENOMIC DNA]</scope>
    <source>
        <strain evidence="2">DSM 3695</strain>
    </source>
</reference>
<dbReference type="EMBL" id="FOJG01000001">
    <property type="protein sequence ID" value="SEW43712.1"/>
    <property type="molecule type" value="Genomic_DNA"/>
</dbReference>
<accession>A0A1I0RQX1</accession>
<organism evidence="1 2">
    <name type="scientific">Chitinophaga arvensicola</name>
    <dbReference type="NCBI Taxonomy" id="29529"/>
    <lineage>
        <taxon>Bacteria</taxon>
        <taxon>Pseudomonadati</taxon>
        <taxon>Bacteroidota</taxon>
        <taxon>Chitinophagia</taxon>
        <taxon>Chitinophagales</taxon>
        <taxon>Chitinophagaceae</taxon>
        <taxon>Chitinophaga</taxon>
    </lineage>
</organism>
<keyword evidence="1" id="KW-0378">Hydrolase</keyword>
<protein>
    <submittedName>
        <fullName evidence="1">Haloacid dehalogenase-like hydrolase</fullName>
    </submittedName>
</protein>
<dbReference type="OrthoDB" id="9799365at2"/>
<dbReference type="STRING" id="29529.SAMN04488122_3252"/>
<dbReference type="InterPro" id="IPR036412">
    <property type="entry name" value="HAD-like_sf"/>
</dbReference>
<dbReference type="Gene3D" id="3.40.50.1000">
    <property type="entry name" value="HAD superfamily/HAD-like"/>
    <property type="match status" value="1"/>
</dbReference>
<evidence type="ECO:0000313" key="2">
    <source>
        <dbReference type="Proteomes" id="UP000199310"/>
    </source>
</evidence>
<keyword evidence="2" id="KW-1185">Reference proteome</keyword>
<gene>
    <name evidence="1" type="ORF">SAMN04488122_3252</name>
</gene>